<gene>
    <name evidence="2" type="ORF">ALQ33_03500</name>
</gene>
<evidence type="ECO:0000256" key="1">
    <source>
        <dbReference type="SAM" id="MobiDB-lite"/>
    </source>
</evidence>
<accession>A0A3M3ZEZ6</accession>
<sequence length="68" mass="7297">MSGLIQMLDFPAKTGTKRLPLGKVPPNSGGGLPPSSRQPRRNAKKTSQMHADNLSDSDNLPVITDLSR</sequence>
<protein>
    <submittedName>
        <fullName evidence="2">Uncharacterized protein</fullName>
    </submittedName>
</protein>
<evidence type="ECO:0000313" key="2">
    <source>
        <dbReference type="EMBL" id="RMO93216.1"/>
    </source>
</evidence>
<dbReference type="AlphaFoldDB" id="A0A3M3ZEZ6"/>
<name>A0A3M3ZEZ6_9PSED</name>
<feature type="region of interest" description="Disordered" evidence="1">
    <location>
        <begin position="1"/>
        <end position="68"/>
    </location>
</feature>
<proteinExistence type="predicted"/>
<dbReference type="EMBL" id="RBQB01000098">
    <property type="protein sequence ID" value="RMO93216.1"/>
    <property type="molecule type" value="Genomic_DNA"/>
</dbReference>
<reference evidence="2 3" key="1">
    <citation type="submission" date="2018-08" db="EMBL/GenBank/DDBJ databases">
        <title>Recombination of ecologically and evolutionarily significant loci maintains genetic cohesion in the Pseudomonas syringae species complex.</title>
        <authorList>
            <person name="Dillon M."/>
            <person name="Thakur S."/>
            <person name="Almeida R.N.D."/>
            <person name="Weir B.S."/>
            <person name="Guttman D.S."/>
        </authorList>
    </citation>
    <scope>NUCLEOTIDE SEQUENCE [LARGE SCALE GENOMIC DNA]</scope>
    <source>
        <strain evidence="2 3">ICMP 8902</strain>
    </source>
</reference>
<comment type="caution">
    <text evidence="2">The sequence shown here is derived from an EMBL/GenBank/DDBJ whole genome shotgun (WGS) entry which is preliminary data.</text>
</comment>
<feature type="compositionally biased region" description="Polar residues" evidence="1">
    <location>
        <begin position="45"/>
        <end position="58"/>
    </location>
</feature>
<evidence type="ECO:0000313" key="3">
    <source>
        <dbReference type="Proteomes" id="UP000279372"/>
    </source>
</evidence>
<dbReference type="Proteomes" id="UP000279372">
    <property type="component" value="Unassembled WGS sequence"/>
</dbReference>
<organism evidence="2 3">
    <name type="scientific">Pseudomonas syringae pv. philadelphi</name>
    <dbReference type="NCBI Taxonomy" id="251706"/>
    <lineage>
        <taxon>Bacteria</taxon>
        <taxon>Pseudomonadati</taxon>
        <taxon>Pseudomonadota</taxon>
        <taxon>Gammaproteobacteria</taxon>
        <taxon>Pseudomonadales</taxon>
        <taxon>Pseudomonadaceae</taxon>
        <taxon>Pseudomonas</taxon>
    </lineage>
</organism>